<dbReference type="PANTHER" id="PTHR20275:SF0">
    <property type="entry name" value="NAD KINASE"/>
    <property type="match status" value="1"/>
</dbReference>
<dbReference type="FunFam" id="2.60.200.30:FF:000009">
    <property type="entry name" value="Poly(P)/ATP NAD kinase"/>
    <property type="match status" value="1"/>
</dbReference>
<keyword evidence="6" id="KW-0520">NAD</keyword>
<dbReference type="Gene3D" id="3.40.50.10330">
    <property type="entry name" value="Probable inorganic polyphosphate/atp-NAD kinase, domain 1"/>
    <property type="match status" value="1"/>
</dbReference>
<dbReference type="EMBL" id="UINC01002519">
    <property type="protein sequence ID" value="SUZ97542.1"/>
    <property type="molecule type" value="Genomic_DNA"/>
</dbReference>
<dbReference type="GO" id="GO:0006741">
    <property type="term" value="P:NADP+ biosynthetic process"/>
    <property type="evidence" value="ECO:0007669"/>
    <property type="project" value="InterPro"/>
</dbReference>
<evidence type="ECO:0000256" key="5">
    <source>
        <dbReference type="ARBA" id="ARBA00022857"/>
    </source>
</evidence>
<dbReference type="NCBIfam" id="NF002306">
    <property type="entry name" value="PRK01231.1"/>
    <property type="match status" value="1"/>
</dbReference>
<dbReference type="GO" id="GO:0003951">
    <property type="term" value="F:NAD+ kinase activity"/>
    <property type="evidence" value="ECO:0007669"/>
    <property type="project" value="InterPro"/>
</dbReference>
<reference evidence="7" key="1">
    <citation type="submission" date="2018-05" db="EMBL/GenBank/DDBJ databases">
        <authorList>
            <person name="Lanie J.A."/>
            <person name="Ng W.-L."/>
            <person name="Kazmierczak K.M."/>
            <person name="Andrzejewski T.M."/>
            <person name="Davidsen T.M."/>
            <person name="Wayne K.J."/>
            <person name="Tettelin H."/>
            <person name="Glass J.I."/>
            <person name="Rusch D."/>
            <person name="Podicherti R."/>
            <person name="Tsui H.-C.T."/>
            <person name="Winkler M.E."/>
        </authorList>
    </citation>
    <scope>NUCLEOTIDE SEQUENCE</scope>
</reference>
<dbReference type="AlphaFoldDB" id="A0A381S0D9"/>
<evidence type="ECO:0000256" key="2">
    <source>
        <dbReference type="ARBA" id="ARBA00022741"/>
    </source>
</evidence>
<dbReference type="GO" id="GO:0019674">
    <property type="term" value="P:NAD+ metabolic process"/>
    <property type="evidence" value="ECO:0007669"/>
    <property type="project" value="InterPro"/>
</dbReference>
<dbReference type="InterPro" id="IPR016064">
    <property type="entry name" value="NAD/diacylglycerol_kinase_sf"/>
</dbReference>
<keyword evidence="4" id="KW-0067">ATP-binding</keyword>
<keyword evidence="3" id="KW-0418">Kinase</keyword>
<evidence type="ECO:0000256" key="4">
    <source>
        <dbReference type="ARBA" id="ARBA00022840"/>
    </source>
</evidence>
<keyword evidence="1" id="KW-0808">Transferase</keyword>
<dbReference type="Gene3D" id="2.60.200.30">
    <property type="entry name" value="Probable inorganic polyphosphate/atp-NAD kinase, domain 2"/>
    <property type="match status" value="1"/>
</dbReference>
<evidence type="ECO:0000313" key="7">
    <source>
        <dbReference type="EMBL" id="SUZ97542.1"/>
    </source>
</evidence>
<gene>
    <name evidence="7" type="ORF">METZ01_LOCUS50396</name>
</gene>
<keyword evidence="2" id="KW-0547">Nucleotide-binding</keyword>
<dbReference type="SUPFAM" id="SSF111331">
    <property type="entry name" value="NAD kinase/diacylglycerol kinase-like"/>
    <property type="match status" value="1"/>
</dbReference>
<dbReference type="GO" id="GO:0005524">
    <property type="term" value="F:ATP binding"/>
    <property type="evidence" value="ECO:0007669"/>
    <property type="project" value="UniProtKB-KW"/>
</dbReference>
<evidence type="ECO:0008006" key="8">
    <source>
        <dbReference type="Google" id="ProtNLM"/>
    </source>
</evidence>
<proteinExistence type="inferred from homology"/>
<dbReference type="PANTHER" id="PTHR20275">
    <property type="entry name" value="NAD KINASE"/>
    <property type="match status" value="1"/>
</dbReference>
<name>A0A381S0D9_9ZZZZ</name>
<evidence type="ECO:0000256" key="6">
    <source>
        <dbReference type="ARBA" id="ARBA00023027"/>
    </source>
</evidence>
<organism evidence="7">
    <name type="scientific">marine metagenome</name>
    <dbReference type="NCBI Taxonomy" id="408172"/>
    <lineage>
        <taxon>unclassified sequences</taxon>
        <taxon>metagenomes</taxon>
        <taxon>ecological metagenomes</taxon>
    </lineage>
</organism>
<evidence type="ECO:0000256" key="1">
    <source>
        <dbReference type="ARBA" id="ARBA00022679"/>
    </source>
</evidence>
<dbReference type="HAMAP" id="MF_00361">
    <property type="entry name" value="NAD_kinase"/>
    <property type="match status" value="1"/>
</dbReference>
<accession>A0A381S0D9</accession>
<protein>
    <recommendedName>
        <fullName evidence="8">NAD kinase</fullName>
    </recommendedName>
</protein>
<dbReference type="InterPro" id="IPR017437">
    <property type="entry name" value="ATP-NAD_kinase_PpnK-typ_C"/>
</dbReference>
<dbReference type="Pfam" id="PF01513">
    <property type="entry name" value="NAD_kinase"/>
    <property type="match status" value="1"/>
</dbReference>
<dbReference type="InterPro" id="IPR017438">
    <property type="entry name" value="ATP-NAD_kinase_N"/>
</dbReference>
<dbReference type="InterPro" id="IPR002504">
    <property type="entry name" value="NADK"/>
</dbReference>
<dbReference type="Pfam" id="PF20143">
    <property type="entry name" value="NAD_kinase_C"/>
    <property type="match status" value="1"/>
</dbReference>
<keyword evidence="5" id="KW-0521">NADP</keyword>
<sequence>MTNEFKIIALLGRSEDPHVSSLMVALNDYLKNKNIEVIVTSGISSQLKARKVKEKNISVEADLIIAIGGDGTMLYAAHLAQYNHTPLLGINRGRLGFLADITPNDMLESLDKVLKGDYASEKRLLLNAKIIKANDSSQNALALNDVVIQRRDTGRMLDFKTYISGRYVNTHSGDGLIVTTPTGSTAYSLSCGGPIIDPMHDAIAIVPICPHTLNNRPIVIPADQKIEIKLLERADCNAEVIVDGHRITDLNMKDTLSIEKSKKTITLIHPPTYDFYEILHSKLHWGRDNRSQNKEGKQ</sequence>
<evidence type="ECO:0000256" key="3">
    <source>
        <dbReference type="ARBA" id="ARBA00022777"/>
    </source>
</evidence>